<dbReference type="UniPathway" id="UPA00109">
    <property type="reaction ID" value="UER00185"/>
</dbReference>
<feature type="binding site" evidence="13">
    <location>
        <position position="34"/>
    </location>
    <ligand>
        <name>substrate</name>
    </ligand>
</feature>
<evidence type="ECO:0000256" key="3">
    <source>
        <dbReference type="ARBA" id="ARBA00008982"/>
    </source>
</evidence>
<comment type="subunit">
    <text evidence="4 13">Monomer.</text>
</comment>
<dbReference type="GO" id="GO:0004618">
    <property type="term" value="F:phosphoglycerate kinase activity"/>
    <property type="evidence" value="ECO:0007669"/>
    <property type="project" value="UniProtKB-UniRule"/>
</dbReference>
<protein>
    <recommendedName>
        <fullName evidence="6 13">Phosphoglycerate kinase</fullName>
        <ecNumber evidence="5 13">2.7.2.3</ecNumber>
    </recommendedName>
</protein>
<evidence type="ECO:0000313" key="17">
    <source>
        <dbReference type="EMBL" id="QED23497.1"/>
    </source>
</evidence>
<dbReference type="AlphaFoldDB" id="A0A5B8XIL0"/>
<keyword evidence="8 13" id="KW-0808">Transferase</keyword>
<dbReference type="GO" id="GO:0006096">
    <property type="term" value="P:glycolytic process"/>
    <property type="evidence" value="ECO:0007669"/>
    <property type="project" value="UniProtKB-UniRule"/>
</dbReference>
<keyword evidence="18" id="KW-1185">Reference proteome</keyword>
<feature type="binding site" evidence="13 14">
    <location>
        <begin position="19"/>
        <end position="21"/>
    </location>
    <ligand>
        <name>substrate</name>
    </ligand>
</feature>
<comment type="caution">
    <text evidence="13">Lacks conserved residue(s) required for the propagation of feature annotation.</text>
</comment>
<dbReference type="SUPFAM" id="SSF53748">
    <property type="entry name" value="Phosphoglycerate kinase"/>
    <property type="match status" value="1"/>
</dbReference>
<dbReference type="FunFam" id="3.40.50.1260:FF:000006">
    <property type="entry name" value="Phosphoglycerate kinase"/>
    <property type="match status" value="1"/>
</dbReference>
<evidence type="ECO:0000256" key="15">
    <source>
        <dbReference type="PIRSR" id="PIRSR000724-2"/>
    </source>
</evidence>
<feature type="binding site" evidence="14">
    <location>
        <position position="148"/>
    </location>
    <ligand>
        <name>(2R)-3-phosphoglycerate</name>
        <dbReference type="ChEBI" id="CHEBI:58272"/>
    </ligand>
</feature>
<keyword evidence="9 13" id="KW-0547">Nucleotide-binding</keyword>
<feature type="binding site" evidence="14">
    <location>
        <position position="115"/>
    </location>
    <ligand>
        <name>(2R)-3-phosphoglycerate</name>
        <dbReference type="ChEBI" id="CHEBI:58272"/>
    </ligand>
</feature>
<evidence type="ECO:0000256" key="11">
    <source>
        <dbReference type="ARBA" id="ARBA00022840"/>
    </source>
</evidence>
<comment type="similarity">
    <text evidence="3 13 16">Belongs to the phosphoglycerate kinase family.</text>
</comment>
<dbReference type="HAMAP" id="MF_00145">
    <property type="entry name" value="Phosphoglyc_kinase"/>
    <property type="match status" value="1"/>
</dbReference>
<keyword evidence="10 13" id="KW-0418">Kinase</keyword>
<keyword evidence="7 13" id="KW-0963">Cytoplasm</keyword>
<evidence type="ECO:0000313" key="18">
    <source>
        <dbReference type="Proteomes" id="UP000321934"/>
    </source>
</evidence>
<feature type="binding site" evidence="13">
    <location>
        <position position="115"/>
    </location>
    <ligand>
        <name>substrate</name>
    </ligand>
</feature>
<comment type="pathway">
    <text evidence="2 13">Carbohydrate degradation; glycolysis; pyruvate from D-glyceraldehyde 3-phosphate: step 2/5.</text>
</comment>
<reference evidence="17 18" key="1">
    <citation type="journal article" date="2019" name="ISME J.">
        <title>Deianiraea, an extracellular bacterium associated with the ciliate Paramecium, suggests an alternative scenario for the evolution of Rickettsiales.</title>
        <authorList>
            <person name="Castelli M."/>
            <person name="Sabaneyeva E."/>
            <person name="Lanzoni O."/>
            <person name="Lebedeva N."/>
            <person name="Floriano A.M."/>
            <person name="Gaiarsa S."/>
            <person name="Benken K."/>
            <person name="Modeo L."/>
            <person name="Bandi C."/>
            <person name="Potekhin A."/>
            <person name="Sassera D."/>
            <person name="Petroni G."/>
        </authorList>
    </citation>
    <scope>NUCLEOTIDE SEQUENCE [LARGE SCALE GENOMIC DNA]</scope>
    <source>
        <strain evidence="17">CyL4-1</strain>
    </source>
</reference>
<evidence type="ECO:0000256" key="10">
    <source>
        <dbReference type="ARBA" id="ARBA00022777"/>
    </source>
</evidence>
<evidence type="ECO:0000256" key="2">
    <source>
        <dbReference type="ARBA" id="ARBA00004838"/>
    </source>
</evidence>
<dbReference type="EMBL" id="CP029077">
    <property type="protein sequence ID" value="QED23497.1"/>
    <property type="molecule type" value="Genomic_DNA"/>
</dbReference>
<sequence>MNSVKDYPVTNTSVFLRCDLNVPMKDGCILDSHRIESSIPTIKYLLSSGAKVVIASHLGRPNGFDAKHSLKPICDELSRLLDIKIHFIKDITSQDSISLVKSLPFGTVCMLENLRFHKEEEAGDENFAKILSEYATCFVNDAFACSHRKHASVFTIAQFLPSFAGLNLLNEVEAINSSLSKNGKNFCIIGGSKISSKIGLVKNLIHKSSSIFLGGGMANTFLLASGYEIGLSICEEANVKDAQEIISICKKENCKLILPVDVIVSKSFEKPVNVRLVKLSEIQKDDFIVDVGFQTLKLIEEQITSSNNVIWNGPAGVYEVSPFNVGSFTIANLISHYTKNKSISSIVGGGDAVACANLSGTADEFSFVSTAGGAFLEYLEQNTLPGISVISIPIKR</sequence>
<evidence type="ECO:0000256" key="14">
    <source>
        <dbReference type="PIRSR" id="PIRSR000724-1"/>
    </source>
</evidence>
<proteinExistence type="inferred from homology"/>
<dbReference type="GO" id="GO:0043531">
    <property type="term" value="F:ADP binding"/>
    <property type="evidence" value="ECO:0007669"/>
    <property type="project" value="TreeGrafter"/>
</dbReference>
<dbReference type="EC" id="2.7.2.3" evidence="5 13"/>
<keyword evidence="12 13" id="KW-0324">Glycolysis</keyword>
<dbReference type="PANTHER" id="PTHR11406">
    <property type="entry name" value="PHOSPHOGLYCERATE KINASE"/>
    <property type="match status" value="1"/>
</dbReference>
<evidence type="ECO:0000256" key="12">
    <source>
        <dbReference type="ARBA" id="ARBA00023152"/>
    </source>
</evidence>
<evidence type="ECO:0000256" key="4">
    <source>
        <dbReference type="ARBA" id="ARBA00011245"/>
    </source>
</evidence>
<dbReference type="InterPro" id="IPR015824">
    <property type="entry name" value="Phosphoglycerate_kinase_N"/>
</dbReference>
<feature type="binding site" evidence="13">
    <location>
        <position position="148"/>
    </location>
    <ligand>
        <name>substrate</name>
    </ligand>
</feature>
<evidence type="ECO:0000256" key="1">
    <source>
        <dbReference type="ARBA" id="ARBA00000642"/>
    </source>
</evidence>
<evidence type="ECO:0000256" key="6">
    <source>
        <dbReference type="ARBA" id="ARBA00016471"/>
    </source>
</evidence>
<evidence type="ECO:0000256" key="7">
    <source>
        <dbReference type="ARBA" id="ARBA00022490"/>
    </source>
</evidence>
<dbReference type="InterPro" id="IPR001576">
    <property type="entry name" value="Phosphoglycerate_kinase"/>
</dbReference>
<organism evidence="17 18">
    <name type="scientific">Candidatus Deianiraea vastatrix</name>
    <dbReference type="NCBI Taxonomy" id="2163644"/>
    <lineage>
        <taxon>Bacteria</taxon>
        <taxon>Pseudomonadati</taxon>
        <taxon>Pseudomonadota</taxon>
        <taxon>Alphaproteobacteria</taxon>
        <taxon>Rickettsiales</taxon>
        <taxon>Candidatus Deianiraeaceae</taxon>
        <taxon>Candidatus Deianiraea</taxon>
    </lineage>
</organism>
<dbReference type="GO" id="GO:0005829">
    <property type="term" value="C:cytosol"/>
    <property type="evidence" value="ECO:0007669"/>
    <property type="project" value="TreeGrafter"/>
</dbReference>
<feature type="binding site" evidence="13 15">
    <location>
        <position position="319"/>
    </location>
    <ligand>
        <name>ATP</name>
        <dbReference type="ChEBI" id="CHEBI:30616"/>
    </ligand>
</feature>
<dbReference type="Proteomes" id="UP000321934">
    <property type="component" value="Chromosome"/>
</dbReference>
<dbReference type="FunFam" id="3.40.50.1260:FF:000031">
    <property type="entry name" value="Phosphoglycerate kinase 1"/>
    <property type="match status" value="1"/>
</dbReference>
<dbReference type="PANTHER" id="PTHR11406:SF23">
    <property type="entry name" value="PHOSPHOGLYCERATE KINASE 1, CHLOROPLASTIC-RELATED"/>
    <property type="match status" value="1"/>
</dbReference>
<accession>A0A5B8XIL0</accession>
<dbReference type="GO" id="GO:0005524">
    <property type="term" value="F:ATP binding"/>
    <property type="evidence" value="ECO:0007669"/>
    <property type="project" value="UniProtKB-KW"/>
</dbReference>
<dbReference type="Gene3D" id="3.40.50.1260">
    <property type="entry name" value="Phosphoglycerate kinase, N-terminal domain"/>
    <property type="match status" value="2"/>
</dbReference>
<feature type="binding site" evidence="13">
    <location>
        <begin position="349"/>
        <end position="352"/>
    </location>
    <ligand>
        <name>ATP</name>
        <dbReference type="ChEBI" id="CHEBI:30616"/>
    </ligand>
</feature>
<evidence type="ECO:0000256" key="9">
    <source>
        <dbReference type="ARBA" id="ARBA00022741"/>
    </source>
</evidence>
<dbReference type="InterPro" id="IPR036043">
    <property type="entry name" value="Phosphoglycerate_kinase_sf"/>
</dbReference>
<dbReference type="Pfam" id="PF00162">
    <property type="entry name" value="PGK"/>
    <property type="match status" value="1"/>
</dbReference>
<feature type="binding site" evidence="13 14">
    <location>
        <begin position="57"/>
        <end position="60"/>
    </location>
    <ligand>
        <name>substrate</name>
    </ligand>
</feature>
<keyword evidence="11 13" id="KW-0067">ATP-binding</keyword>
<dbReference type="RefSeq" id="WP_146820766.1">
    <property type="nucleotide sequence ID" value="NZ_CP029077.1"/>
</dbReference>
<feature type="binding site" evidence="14">
    <location>
        <position position="34"/>
    </location>
    <ligand>
        <name>(2R)-3-phosphoglycerate</name>
        <dbReference type="ChEBI" id="CHEBI:58272"/>
    </ligand>
</feature>
<gene>
    <name evidence="13" type="primary">pgk</name>
    <name evidence="17" type="ORF">Deia_00706</name>
</gene>
<comment type="subcellular location">
    <subcellularLocation>
        <location evidence="13">Cytoplasm</location>
    </subcellularLocation>
</comment>
<dbReference type="PRINTS" id="PR00477">
    <property type="entry name" value="PHGLYCKINASE"/>
</dbReference>
<evidence type="ECO:0000256" key="16">
    <source>
        <dbReference type="RuleBase" id="RU000532"/>
    </source>
</evidence>
<comment type="catalytic activity">
    <reaction evidence="1 13 16">
        <text>(2R)-3-phosphoglycerate + ATP = (2R)-3-phospho-glyceroyl phosphate + ADP</text>
        <dbReference type="Rhea" id="RHEA:14801"/>
        <dbReference type="ChEBI" id="CHEBI:30616"/>
        <dbReference type="ChEBI" id="CHEBI:57604"/>
        <dbReference type="ChEBI" id="CHEBI:58272"/>
        <dbReference type="ChEBI" id="CHEBI:456216"/>
        <dbReference type="EC" id="2.7.2.3"/>
    </reaction>
</comment>
<evidence type="ECO:0000256" key="13">
    <source>
        <dbReference type="HAMAP-Rule" id="MF_00145"/>
    </source>
</evidence>
<evidence type="ECO:0000256" key="8">
    <source>
        <dbReference type="ARBA" id="ARBA00022679"/>
    </source>
</evidence>
<dbReference type="GO" id="GO:0006094">
    <property type="term" value="P:gluconeogenesis"/>
    <property type="evidence" value="ECO:0007669"/>
    <property type="project" value="TreeGrafter"/>
</dbReference>
<dbReference type="PIRSF" id="PIRSF000724">
    <property type="entry name" value="Pgk"/>
    <property type="match status" value="1"/>
</dbReference>
<evidence type="ECO:0000256" key="5">
    <source>
        <dbReference type="ARBA" id="ARBA00013061"/>
    </source>
</evidence>
<dbReference type="OrthoDB" id="9808460at2"/>
<name>A0A5B8XIL0_9RICK</name>
<feature type="binding site" evidence="13 15">
    <location>
        <position position="197"/>
    </location>
    <ligand>
        <name>ATP</name>
        <dbReference type="ChEBI" id="CHEBI:30616"/>
    </ligand>
</feature>